<name>A0A381WWP3_9ZZZZ</name>
<comment type="cofactor">
    <cofactor evidence="1">
        <name>Mg(2+)</name>
        <dbReference type="ChEBI" id="CHEBI:18420"/>
    </cofactor>
</comment>
<dbReference type="PROSITE" id="PS01012">
    <property type="entry name" value="FOLYLPOLYGLU_SYNT_2"/>
    <property type="match status" value="1"/>
</dbReference>
<dbReference type="Pfam" id="PF08245">
    <property type="entry name" value="Mur_ligase_M"/>
    <property type="match status" value="1"/>
</dbReference>
<evidence type="ECO:0000256" key="3">
    <source>
        <dbReference type="ARBA" id="ARBA00013025"/>
    </source>
</evidence>
<keyword evidence="8" id="KW-0460">Magnesium</keyword>
<dbReference type="InterPro" id="IPR001645">
    <property type="entry name" value="Folylpolyglutamate_synth"/>
</dbReference>
<evidence type="ECO:0000256" key="2">
    <source>
        <dbReference type="ARBA" id="ARBA00008276"/>
    </source>
</evidence>
<sequence length="418" mass="47083">VKKILTYLYGLERRGIKVGLDHTEQLLEKVRNPHFCFPSIHVSGTNGKGSTCAMIASIFREANLKTGLYTSPHLLRFNERIRVNGVPISDEDIIRFVKRHRDSFDDIPVTFFEATTALAFWYFKKSSVDIAVIETGLGGRLDSTNVLSSNLAVITPIALDHQHLLGRDLRKISREKGGIIKYKIPVVIAPQDQNAAHVLQEISSQNKSTCYFVKSPTVLKTDWRKMETRFRINEITYTIPFLGSHQAVNAATAIQSVSTYDSTISTSIIKKGLDKIIWPGRLQKLDKTYPIFYDVAHNAHGLKAILETLNSLKFRKPLGLFCSKKDKNLELIALEIKNNFSELITVSNKNGDLFSSSELNKQLKKFGAKSNTNDNIHKACEKYKHGKDSSVPVLIFGSHYIARDVFDIFDFSFDSGII</sequence>
<organism evidence="11">
    <name type="scientific">marine metagenome</name>
    <dbReference type="NCBI Taxonomy" id="408172"/>
    <lineage>
        <taxon>unclassified sequences</taxon>
        <taxon>metagenomes</taxon>
        <taxon>ecological metagenomes</taxon>
    </lineage>
</organism>
<protein>
    <recommendedName>
        <fullName evidence="3">tetrahydrofolate synthase</fullName>
        <ecNumber evidence="3">6.3.2.17</ecNumber>
    </recommendedName>
</protein>
<evidence type="ECO:0000256" key="6">
    <source>
        <dbReference type="ARBA" id="ARBA00022741"/>
    </source>
</evidence>
<dbReference type="GO" id="GO:0005524">
    <property type="term" value="F:ATP binding"/>
    <property type="evidence" value="ECO:0007669"/>
    <property type="project" value="UniProtKB-KW"/>
</dbReference>
<reference evidence="11" key="1">
    <citation type="submission" date="2018-05" db="EMBL/GenBank/DDBJ databases">
        <authorList>
            <person name="Lanie J.A."/>
            <person name="Ng W.-L."/>
            <person name="Kazmierczak K.M."/>
            <person name="Andrzejewski T.M."/>
            <person name="Davidsen T.M."/>
            <person name="Wayne K.J."/>
            <person name="Tettelin H."/>
            <person name="Glass J.I."/>
            <person name="Rusch D."/>
            <person name="Podicherti R."/>
            <person name="Tsui H.-C.T."/>
            <person name="Winkler M.E."/>
        </authorList>
    </citation>
    <scope>NUCLEOTIDE SEQUENCE</scope>
</reference>
<evidence type="ECO:0000256" key="9">
    <source>
        <dbReference type="ARBA" id="ARBA00047493"/>
    </source>
</evidence>
<evidence type="ECO:0000256" key="5">
    <source>
        <dbReference type="ARBA" id="ARBA00022723"/>
    </source>
</evidence>
<dbReference type="GO" id="GO:0008841">
    <property type="term" value="F:dihydrofolate synthase activity"/>
    <property type="evidence" value="ECO:0007669"/>
    <property type="project" value="TreeGrafter"/>
</dbReference>
<accession>A0A381WWP3</accession>
<dbReference type="Gene3D" id="3.40.1190.10">
    <property type="entry name" value="Mur-like, catalytic domain"/>
    <property type="match status" value="1"/>
</dbReference>
<dbReference type="NCBIfam" id="TIGR01499">
    <property type="entry name" value="folC"/>
    <property type="match status" value="1"/>
</dbReference>
<keyword evidence="6" id="KW-0547">Nucleotide-binding</keyword>
<dbReference type="PIRSF" id="PIRSF001563">
    <property type="entry name" value="Folylpolyglu_synth"/>
    <property type="match status" value="1"/>
</dbReference>
<evidence type="ECO:0000313" key="11">
    <source>
        <dbReference type="EMBL" id="SVA56959.1"/>
    </source>
</evidence>
<comment type="similarity">
    <text evidence="2">Belongs to the folylpolyglutamate synthase family.</text>
</comment>
<feature type="non-terminal residue" evidence="11">
    <location>
        <position position="1"/>
    </location>
</feature>
<dbReference type="SUPFAM" id="SSF53244">
    <property type="entry name" value="MurD-like peptide ligases, peptide-binding domain"/>
    <property type="match status" value="1"/>
</dbReference>
<dbReference type="InterPro" id="IPR036615">
    <property type="entry name" value="Mur_ligase_C_dom_sf"/>
</dbReference>
<dbReference type="EMBL" id="UINC01013141">
    <property type="protein sequence ID" value="SVA56959.1"/>
    <property type="molecule type" value="Genomic_DNA"/>
</dbReference>
<dbReference type="GO" id="GO:0046872">
    <property type="term" value="F:metal ion binding"/>
    <property type="evidence" value="ECO:0007669"/>
    <property type="project" value="UniProtKB-KW"/>
</dbReference>
<evidence type="ECO:0000256" key="7">
    <source>
        <dbReference type="ARBA" id="ARBA00022840"/>
    </source>
</evidence>
<keyword evidence="5" id="KW-0479">Metal-binding</keyword>
<dbReference type="InterPro" id="IPR018109">
    <property type="entry name" value="Folylpolyglutamate_synth_CS"/>
</dbReference>
<evidence type="ECO:0000256" key="8">
    <source>
        <dbReference type="ARBA" id="ARBA00022842"/>
    </source>
</evidence>
<dbReference type="InterPro" id="IPR036565">
    <property type="entry name" value="Mur-like_cat_sf"/>
</dbReference>
<comment type="catalytic activity">
    <reaction evidence="9">
        <text>(6S)-5,6,7,8-tetrahydrofolyl-(gamma-L-Glu)(n) + L-glutamate + ATP = (6S)-5,6,7,8-tetrahydrofolyl-(gamma-L-Glu)(n+1) + ADP + phosphate + H(+)</text>
        <dbReference type="Rhea" id="RHEA:10580"/>
        <dbReference type="Rhea" id="RHEA-COMP:14738"/>
        <dbReference type="Rhea" id="RHEA-COMP:14740"/>
        <dbReference type="ChEBI" id="CHEBI:15378"/>
        <dbReference type="ChEBI" id="CHEBI:29985"/>
        <dbReference type="ChEBI" id="CHEBI:30616"/>
        <dbReference type="ChEBI" id="CHEBI:43474"/>
        <dbReference type="ChEBI" id="CHEBI:141005"/>
        <dbReference type="ChEBI" id="CHEBI:456216"/>
        <dbReference type="EC" id="6.3.2.17"/>
    </reaction>
</comment>
<dbReference type="EC" id="6.3.2.17" evidence="3"/>
<keyword evidence="4" id="KW-0436">Ligase</keyword>
<gene>
    <name evidence="11" type="ORF">METZ01_LOCUS109813</name>
</gene>
<evidence type="ECO:0000259" key="10">
    <source>
        <dbReference type="Pfam" id="PF08245"/>
    </source>
</evidence>
<dbReference type="PANTHER" id="PTHR11136:SF0">
    <property type="entry name" value="DIHYDROFOLATE SYNTHETASE-RELATED"/>
    <property type="match status" value="1"/>
</dbReference>
<dbReference type="SUPFAM" id="SSF53623">
    <property type="entry name" value="MurD-like peptide ligases, catalytic domain"/>
    <property type="match status" value="1"/>
</dbReference>
<dbReference type="GO" id="GO:0004326">
    <property type="term" value="F:tetrahydrofolylpolyglutamate synthase activity"/>
    <property type="evidence" value="ECO:0007669"/>
    <property type="project" value="UniProtKB-EC"/>
</dbReference>
<dbReference type="PANTHER" id="PTHR11136">
    <property type="entry name" value="FOLYLPOLYGLUTAMATE SYNTHASE-RELATED"/>
    <property type="match status" value="1"/>
</dbReference>
<dbReference type="InterPro" id="IPR013221">
    <property type="entry name" value="Mur_ligase_cen"/>
</dbReference>
<dbReference type="AlphaFoldDB" id="A0A381WWP3"/>
<evidence type="ECO:0000256" key="1">
    <source>
        <dbReference type="ARBA" id="ARBA00001946"/>
    </source>
</evidence>
<dbReference type="Gene3D" id="3.90.190.20">
    <property type="entry name" value="Mur ligase, C-terminal domain"/>
    <property type="match status" value="1"/>
</dbReference>
<dbReference type="FunFam" id="3.40.1190.10:FF:000011">
    <property type="entry name" value="Folylpolyglutamate synthase/dihydrofolate synthase"/>
    <property type="match status" value="1"/>
</dbReference>
<feature type="domain" description="Mur ligase central" evidence="10">
    <location>
        <begin position="42"/>
        <end position="255"/>
    </location>
</feature>
<dbReference type="GO" id="GO:0005737">
    <property type="term" value="C:cytoplasm"/>
    <property type="evidence" value="ECO:0007669"/>
    <property type="project" value="TreeGrafter"/>
</dbReference>
<evidence type="ECO:0000256" key="4">
    <source>
        <dbReference type="ARBA" id="ARBA00022598"/>
    </source>
</evidence>
<proteinExistence type="inferred from homology"/>
<keyword evidence="7" id="KW-0067">ATP-binding</keyword>